<sequence>MGNAGFISSTVWKAFQEQPRRSKRLVFYDQICINQHNKELKTAGLLSIGAFLKQSEEFLLVWDDTYAARLWCILELAAFLKSHEHQQHKVQIRLAVMAPCVLGIAFALWATMLQWLLFFDQTYLDTVVLLVSRWLFMCIAAAVLRSHYRNTERMLQQLASFTVENAGCHCCRKGGEDCAHEICDRAVIAHCIRTWYGSVATFEETVKTRVKTMLYRQLGGLLFPYGWKVVGGSPLLWGFCDMTAARLRSGSWRGAAIVFAGGLTWCFFLCPHLFEVALLLARYFRRKAPGTWQDRLKTMAVALLLTIVSFIGNITSLVQDPLPTLLWFTAPVLVAGVTWIVSRYQTRQRERMLDLMELEQEDRVGDHSHTLHDAAAAAATVVVSL</sequence>
<evidence type="ECO:0000313" key="2">
    <source>
        <dbReference type="EMBL" id="CAE7248851.1"/>
    </source>
</evidence>
<organism evidence="2 3">
    <name type="scientific">Symbiodinium necroappetens</name>
    <dbReference type="NCBI Taxonomy" id="1628268"/>
    <lineage>
        <taxon>Eukaryota</taxon>
        <taxon>Sar</taxon>
        <taxon>Alveolata</taxon>
        <taxon>Dinophyceae</taxon>
        <taxon>Suessiales</taxon>
        <taxon>Symbiodiniaceae</taxon>
        <taxon>Symbiodinium</taxon>
    </lineage>
</organism>
<evidence type="ECO:0000313" key="3">
    <source>
        <dbReference type="Proteomes" id="UP000601435"/>
    </source>
</evidence>
<dbReference type="AlphaFoldDB" id="A0A812LSQ5"/>
<keyword evidence="1" id="KW-0812">Transmembrane</keyword>
<dbReference type="EMBL" id="CAJNJA010009634">
    <property type="protein sequence ID" value="CAE7248851.1"/>
    <property type="molecule type" value="Genomic_DNA"/>
</dbReference>
<keyword evidence="1" id="KW-1133">Transmembrane helix</keyword>
<feature type="transmembrane region" description="Helical" evidence="1">
    <location>
        <begin position="94"/>
        <end position="117"/>
    </location>
</feature>
<keyword evidence="3" id="KW-1185">Reference proteome</keyword>
<dbReference type="OrthoDB" id="429242at2759"/>
<accession>A0A812LSQ5</accession>
<feature type="transmembrane region" description="Helical" evidence="1">
    <location>
        <begin position="324"/>
        <end position="342"/>
    </location>
</feature>
<name>A0A812LSQ5_9DINO</name>
<proteinExistence type="predicted"/>
<feature type="transmembrane region" description="Helical" evidence="1">
    <location>
        <begin position="296"/>
        <end position="318"/>
    </location>
</feature>
<feature type="transmembrane region" description="Helical" evidence="1">
    <location>
        <begin position="218"/>
        <end position="237"/>
    </location>
</feature>
<protein>
    <submittedName>
        <fullName evidence="2">Uncharacterized protein</fullName>
    </submittedName>
</protein>
<feature type="transmembrane region" description="Helical" evidence="1">
    <location>
        <begin position="123"/>
        <end position="144"/>
    </location>
</feature>
<reference evidence="2" key="1">
    <citation type="submission" date="2021-02" db="EMBL/GenBank/DDBJ databases">
        <authorList>
            <person name="Dougan E. K."/>
            <person name="Rhodes N."/>
            <person name="Thang M."/>
            <person name="Chan C."/>
        </authorList>
    </citation>
    <scope>NUCLEOTIDE SEQUENCE</scope>
</reference>
<feature type="transmembrane region" description="Helical" evidence="1">
    <location>
        <begin position="257"/>
        <end position="284"/>
    </location>
</feature>
<keyword evidence="1" id="KW-0472">Membrane</keyword>
<gene>
    <name evidence="2" type="ORF">SNEC2469_LOCUS5022</name>
</gene>
<comment type="caution">
    <text evidence="2">The sequence shown here is derived from an EMBL/GenBank/DDBJ whole genome shotgun (WGS) entry which is preliminary data.</text>
</comment>
<dbReference type="Proteomes" id="UP000601435">
    <property type="component" value="Unassembled WGS sequence"/>
</dbReference>
<evidence type="ECO:0000256" key="1">
    <source>
        <dbReference type="SAM" id="Phobius"/>
    </source>
</evidence>